<sequence>MANASNITSRFGSTYVRKRWIDWQVRSVAVTVQNPSTSVLLTNCINVVCLPACLIHSLQPYDKALLQSQLVEGIQRKSRAILKSPTDQDEVLQTVEFYAIVENLPKYDLSVPYYGTYPAIHCPYSTAPKTTTFVRLTVAHGSHHSRMHSHDGLIGSFVFDAWCWVVFFDCPPPSCLEVVSALTKGFTEFKTLLDRQNCLTTGEFLKSIKMRSALLISNGNCFAGQTKIFINKARLLEILPGLARSNNIQSMVCLHKTARGTGFVGPEFQLYIGVI</sequence>
<protein>
    <submittedName>
        <fullName evidence="1">Uncharacterized protein</fullName>
    </submittedName>
</protein>
<organism evidence="1 2">
    <name type="scientific">Lindgomyces ingoldianus</name>
    <dbReference type="NCBI Taxonomy" id="673940"/>
    <lineage>
        <taxon>Eukaryota</taxon>
        <taxon>Fungi</taxon>
        <taxon>Dikarya</taxon>
        <taxon>Ascomycota</taxon>
        <taxon>Pezizomycotina</taxon>
        <taxon>Dothideomycetes</taxon>
        <taxon>Pleosporomycetidae</taxon>
        <taxon>Pleosporales</taxon>
        <taxon>Lindgomycetaceae</taxon>
        <taxon>Lindgomyces</taxon>
    </lineage>
</organism>
<name>A0ACB6QI50_9PLEO</name>
<reference evidence="1" key="1">
    <citation type="journal article" date="2020" name="Stud. Mycol.">
        <title>101 Dothideomycetes genomes: a test case for predicting lifestyles and emergence of pathogens.</title>
        <authorList>
            <person name="Haridas S."/>
            <person name="Albert R."/>
            <person name="Binder M."/>
            <person name="Bloem J."/>
            <person name="Labutti K."/>
            <person name="Salamov A."/>
            <person name="Andreopoulos B."/>
            <person name="Baker S."/>
            <person name="Barry K."/>
            <person name="Bills G."/>
            <person name="Bluhm B."/>
            <person name="Cannon C."/>
            <person name="Castanera R."/>
            <person name="Culley D."/>
            <person name="Daum C."/>
            <person name="Ezra D."/>
            <person name="Gonzalez J."/>
            <person name="Henrissat B."/>
            <person name="Kuo A."/>
            <person name="Liang C."/>
            <person name="Lipzen A."/>
            <person name="Lutzoni F."/>
            <person name="Magnuson J."/>
            <person name="Mondo S."/>
            <person name="Nolan M."/>
            <person name="Ohm R."/>
            <person name="Pangilinan J."/>
            <person name="Park H.-J."/>
            <person name="Ramirez L."/>
            <person name="Alfaro M."/>
            <person name="Sun H."/>
            <person name="Tritt A."/>
            <person name="Yoshinaga Y."/>
            <person name="Zwiers L.-H."/>
            <person name="Turgeon B."/>
            <person name="Goodwin S."/>
            <person name="Spatafora J."/>
            <person name="Crous P."/>
            <person name="Grigoriev I."/>
        </authorList>
    </citation>
    <scope>NUCLEOTIDE SEQUENCE</scope>
    <source>
        <strain evidence="1">ATCC 200398</strain>
    </source>
</reference>
<comment type="caution">
    <text evidence="1">The sequence shown here is derived from an EMBL/GenBank/DDBJ whole genome shotgun (WGS) entry which is preliminary data.</text>
</comment>
<proteinExistence type="predicted"/>
<accession>A0ACB6QI50</accession>
<dbReference type="Proteomes" id="UP000799755">
    <property type="component" value="Unassembled WGS sequence"/>
</dbReference>
<evidence type="ECO:0000313" key="1">
    <source>
        <dbReference type="EMBL" id="KAF2466268.1"/>
    </source>
</evidence>
<gene>
    <name evidence="1" type="ORF">BDR25DRAFT_359635</name>
</gene>
<dbReference type="EMBL" id="MU003525">
    <property type="protein sequence ID" value="KAF2466268.1"/>
    <property type="molecule type" value="Genomic_DNA"/>
</dbReference>
<evidence type="ECO:0000313" key="2">
    <source>
        <dbReference type="Proteomes" id="UP000799755"/>
    </source>
</evidence>
<keyword evidence="2" id="KW-1185">Reference proteome</keyword>